<evidence type="ECO:0000256" key="2">
    <source>
        <dbReference type="SAM" id="MobiDB-lite"/>
    </source>
</evidence>
<organism evidence="4 5">
    <name type="scientific">Plutella xylostella</name>
    <name type="common">Diamondback moth</name>
    <name type="synonym">Plutella maculipennis</name>
    <dbReference type="NCBI Taxonomy" id="51655"/>
    <lineage>
        <taxon>Eukaryota</taxon>
        <taxon>Metazoa</taxon>
        <taxon>Ecdysozoa</taxon>
        <taxon>Arthropoda</taxon>
        <taxon>Hexapoda</taxon>
        <taxon>Insecta</taxon>
        <taxon>Pterygota</taxon>
        <taxon>Neoptera</taxon>
        <taxon>Endopterygota</taxon>
        <taxon>Lepidoptera</taxon>
        <taxon>Glossata</taxon>
        <taxon>Ditrysia</taxon>
        <taxon>Yponomeutoidea</taxon>
        <taxon>Plutellidae</taxon>
        <taxon>Plutella</taxon>
    </lineage>
</organism>
<feature type="domain" description="FP protein C-terminal" evidence="3">
    <location>
        <begin position="462"/>
        <end position="507"/>
    </location>
</feature>
<dbReference type="EMBL" id="CAJHNJ030000034">
    <property type="protein sequence ID" value="CAG9127535.1"/>
    <property type="molecule type" value="Genomic_DNA"/>
</dbReference>
<evidence type="ECO:0000256" key="1">
    <source>
        <dbReference type="SAM" id="Coils"/>
    </source>
</evidence>
<protein>
    <submittedName>
        <fullName evidence="4">(diamondback moth) hypothetical protein</fullName>
    </submittedName>
</protein>
<feature type="region of interest" description="Disordered" evidence="2">
    <location>
        <begin position="202"/>
        <end position="229"/>
    </location>
</feature>
<dbReference type="InterPro" id="IPR004244">
    <property type="entry name" value="Transposase_22"/>
</dbReference>
<reference evidence="4" key="1">
    <citation type="submission" date="2020-11" db="EMBL/GenBank/DDBJ databases">
        <authorList>
            <person name="Whiteford S."/>
        </authorList>
    </citation>
    <scope>NUCLEOTIDE SEQUENCE</scope>
</reference>
<name>A0A8S4FL34_PLUXY</name>
<keyword evidence="5" id="KW-1185">Reference proteome</keyword>
<feature type="compositionally biased region" description="Polar residues" evidence="2">
    <location>
        <begin position="219"/>
        <end position="229"/>
    </location>
</feature>
<dbReference type="PANTHER" id="PTHR11505">
    <property type="entry name" value="L1 TRANSPOSABLE ELEMENT-RELATED"/>
    <property type="match status" value="1"/>
</dbReference>
<dbReference type="Gene3D" id="3.30.70.1820">
    <property type="entry name" value="L1 transposable element, RRM domain"/>
    <property type="match status" value="1"/>
</dbReference>
<sequence>MDIFDDIDDLAIEEEAVMNEYINPVERKVRVVKTRPDHYSMWDGREFHRRFRLMKESVQYLLYLIENKIKHKTLRNQCIPPMLQLLITLRFYATGSFYITVGDFGGIHSSTICGIIKKVTDAIASLRPIFIKLPRSEEEIRRTQEDFYKIASFPRVISAIDCTHIRIQSPGGNTAETSTKKNATADWLCPACCIVTRREKGDHTPVRSSGTNHEAKSPPASSSSWVNTKSRSTVLDDSSLVYVREAENETLTQKDIREIIQSELRSFMSNEIAEVIKQTMNKEWKLIKTELGDIKAEIATMRESMDFINQQYENFRADASVKTQEICAIQKDNEELRASLKELNNKVDEMELHARASNIEIQGVPEYRSENLVSVVQQLAQIVSCSLKEHDIQMCTRTAKSKPDSARPRNIVVKLSSPLQRDTLLAAVKKFNKDNSTDKLCSKHIGLAGDKKDIFVSEHLSPRNRELHILARQAAKEKQFQFVWIKGGRVFMRISESSKIFYIRDKESFNII</sequence>
<evidence type="ECO:0000259" key="3">
    <source>
        <dbReference type="Pfam" id="PF25298"/>
    </source>
</evidence>
<evidence type="ECO:0000313" key="4">
    <source>
        <dbReference type="EMBL" id="CAG9127535.1"/>
    </source>
</evidence>
<evidence type="ECO:0000313" key="5">
    <source>
        <dbReference type="Proteomes" id="UP000653454"/>
    </source>
</evidence>
<dbReference type="Proteomes" id="UP000653454">
    <property type="component" value="Unassembled WGS sequence"/>
</dbReference>
<comment type="caution">
    <text evidence="4">The sequence shown here is derived from an EMBL/GenBank/DDBJ whole genome shotgun (WGS) entry which is preliminary data.</text>
</comment>
<keyword evidence="1" id="KW-0175">Coiled coil</keyword>
<dbReference type="Pfam" id="PF25298">
    <property type="entry name" value="Baculo_FP_2nd"/>
    <property type="match status" value="1"/>
</dbReference>
<gene>
    <name evidence="4" type="ORF">PLXY2_LOCUS8971</name>
</gene>
<accession>A0A8S4FL34</accession>
<dbReference type="InterPro" id="IPR057251">
    <property type="entry name" value="FP_C"/>
</dbReference>
<proteinExistence type="predicted"/>
<feature type="coiled-coil region" evidence="1">
    <location>
        <begin position="333"/>
        <end position="360"/>
    </location>
</feature>
<dbReference type="AlphaFoldDB" id="A0A8S4FL34"/>